<dbReference type="OrthoDB" id="9816215at2"/>
<organism evidence="5 6">
    <name type="scientific">Patulibacter medicamentivorans</name>
    <dbReference type="NCBI Taxonomy" id="1097667"/>
    <lineage>
        <taxon>Bacteria</taxon>
        <taxon>Bacillati</taxon>
        <taxon>Actinomycetota</taxon>
        <taxon>Thermoleophilia</taxon>
        <taxon>Solirubrobacterales</taxon>
        <taxon>Patulibacteraceae</taxon>
        <taxon>Patulibacter</taxon>
    </lineage>
</organism>
<dbReference type="PROSITE" id="PS50932">
    <property type="entry name" value="HTH_LACI_2"/>
    <property type="match status" value="1"/>
</dbReference>
<sequence length="337" mass="36119">MSERRVTIRDVAAAAGVSVTTVSHALNGKGSVDPATRERVIAAAGDLGYRASRAARALRSGRTGVIAMLLPAPDTLDAEREMLSLDYYMQLAMAAAGAAFERHHPLLLTPPLKTVAELRELGVDGGILCDPGRADPRLALFEELGLPVVTIERDLGRPEHRWYVRGDNEANTHELLDHLADAGATRVAMLAAESDWAWSAESEQAYRAWCASRGQEPIVEVTGLHQLEASAYESGGRLLDRPQRPDAIFALAESYATGVVRAARDRGLEVPRDLLVASGIDSQQTREATPPITTIDLLPQDQGAAAARLLVERLEGAEPAAPVVVPAALRIRASTQP</sequence>
<evidence type="ECO:0000313" key="6">
    <source>
        <dbReference type="Proteomes" id="UP000005143"/>
    </source>
</evidence>
<keyword evidence="1" id="KW-0805">Transcription regulation</keyword>
<keyword evidence="2" id="KW-0238">DNA-binding</keyword>
<name>H0E9P9_9ACTN</name>
<dbReference type="PROSITE" id="PS00356">
    <property type="entry name" value="HTH_LACI_1"/>
    <property type="match status" value="1"/>
</dbReference>
<gene>
    <name evidence="5" type="ORF">PAI11_35690</name>
</gene>
<dbReference type="RefSeq" id="WP_007577784.1">
    <property type="nucleotide sequence ID" value="NZ_AGUD01000266.1"/>
</dbReference>
<dbReference type="Pfam" id="PF00356">
    <property type="entry name" value="LacI"/>
    <property type="match status" value="1"/>
</dbReference>
<dbReference type="GO" id="GO:0003700">
    <property type="term" value="F:DNA-binding transcription factor activity"/>
    <property type="evidence" value="ECO:0007669"/>
    <property type="project" value="TreeGrafter"/>
</dbReference>
<proteinExistence type="predicted"/>
<dbReference type="PANTHER" id="PTHR30146:SF153">
    <property type="entry name" value="LACTOSE OPERON REPRESSOR"/>
    <property type="match status" value="1"/>
</dbReference>
<evidence type="ECO:0000256" key="2">
    <source>
        <dbReference type="ARBA" id="ARBA00023125"/>
    </source>
</evidence>
<dbReference type="SUPFAM" id="SSF47413">
    <property type="entry name" value="lambda repressor-like DNA-binding domains"/>
    <property type="match status" value="1"/>
</dbReference>
<evidence type="ECO:0000313" key="5">
    <source>
        <dbReference type="EMBL" id="EHN09593.1"/>
    </source>
</evidence>
<dbReference type="InterPro" id="IPR010982">
    <property type="entry name" value="Lambda_DNA-bd_dom_sf"/>
</dbReference>
<comment type="caution">
    <text evidence="5">The sequence shown here is derived from an EMBL/GenBank/DDBJ whole genome shotgun (WGS) entry which is preliminary data.</text>
</comment>
<dbReference type="EMBL" id="AGUD01000266">
    <property type="protein sequence ID" value="EHN09593.1"/>
    <property type="molecule type" value="Genomic_DNA"/>
</dbReference>
<dbReference type="SMART" id="SM00354">
    <property type="entry name" value="HTH_LACI"/>
    <property type="match status" value="1"/>
</dbReference>
<dbReference type="Gene3D" id="3.40.50.2300">
    <property type="match status" value="2"/>
</dbReference>
<protein>
    <submittedName>
        <fullName evidence="5">Transcriptional regulator</fullName>
    </submittedName>
</protein>
<evidence type="ECO:0000259" key="4">
    <source>
        <dbReference type="PROSITE" id="PS50932"/>
    </source>
</evidence>
<dbReference type="AlphaFoldDB" id="H0E9P9"/>
<dbReference type="Proteomes" id="UP000005143">
    <property type="component" value="Unassembled WGS sequence"/>
</dbReference>
<dbReference type="CDD" id="cd01392">
    <property type="entry name" value="HTH_LacI"/>
    <property type="match status" value="1"/>
</dbReference>
<dbReference type="Pfam" id="PF13377">
    <property type="entry name" value="Peripla_BP_3"/>
    <property type="match status" value="1"/>
</dbReference>
<dbReference type="Gene3D" id="1.10.260.40">
    <property type="entry name" value="lambda repressor-like DNA-binding domains"/>
    <property type="match status" value="1"/>
</dbReference>
<keyword evidence="3" id="KW-0804">Transcription</keyword>
<dbReference type="PANTHER" id="PTHR30146">
    <property type="entry name" value="LACI-RELATED TRANSCRIPTIONAL REPRESSOR"/>
    <property type="match status" value="1"/>
</dbReference>
<dbReference type="SUPFAM" id="SSF53822">
    <property type="entry name" value="Periplasmic binding protein-like I"/>
    <property type="match status" value="1"/>
</dbReference>
<keyword evidence="6" id="KW-1185">Reference proteome</keyword>
<dbReference type="InterPro" id="IPR028082">
    <property type="entry name" value="Peripla_BP_I"/>
</dbReference>
<dbReference type="PRINTS" id="PR00036">
    <property type="entry name" value="HTHLACI"/>
</dbReference>
<evidence type="ECO:0000256" key="3">
    <source>
        <dbReference type="ARBA" id="ARBA00023163"/>
    </source>
</evidence>
<dbReference type="InterPro" id="IPR000843">
    <property type="entry name" value="HTH_LacI"/>
</dbReference>
<feature type="domain" description="HTH lacI-type" evidence="4">
    <location>
        <begin position="6"/>
        <end position="60"/>
    </location>
</feature>
<dbReference type="InterPro" id="IPR046335">
    <property type="entry name" value="LacI/GalR-like_sensor"/>
</dbReference>
<evidence type="ECO:0000256" key="1">
    <source>
        <dbReference type="ARBA" id="ARBA00023015"/>
    </source>
</evidence>
<reference evidence="5 6" key="1">
    <citation type="journal article" date="2013" name="Biodegradation">
        <title>Quantitative proteomic analysis of ibuprofen-degrading Patulibacter sp. strain I11.</title>
        <authorList>
            <person name="Almeida B."/>
            <person name="Kjeldal H."/>
            <person name="Lolas I."/>
            <person name="Knudsen A.D."/>
            <person name="Carvalho G."/>
            <person name="Nielsen K.L."/>
            <person name="Barreto Crespo M.T."/>
            <person name="Stensballe A."/>
            <person name="Nielsen J.L."/>
        </authorList>
    </citation>
    <scope>NUCLEOTIDE SEQUENCE [LARGE SCALE GENOMIC DNA]</scope>
    <source>
        <strain evidence="5 6">I11</strain>
    </source>
</reference>
<accession>H0E9P9</accession>
<dbReference type="GO" id="GO:0000976">
    <property type="term" value="F:transcription cis-regulatory region binding"/>
    <property type="evidence" value="ECO:0007669"/>
    <property type="project" value="TreeGrafter"/>
</dbReference>
<dbReference type="PATRIC" id="fig|1097667.3.peg.3540"/>